<evidence type="ECO:0000313" key="2">
    <source>
        <dbReference type="Proteomes" id="UP001329430"/>
    </source>
</evidence>
<evidence type="ECO:0000313" key="1">
    <source>
        <dbReference type="EMBL" id="KAK5639519.1"/>
    </source>
</evidence>
<dbReference type="SUPFAM" id="SSF56219">
    <property type="entry name" value="DNase I-like"/>
    <property type="match status" value="1"/>
</dbReference>
<dbReference type="Gene3D" id="3.60.10.10">
    <property type="entry name" value="Endonuclease/exonuclease/phosphatase"/>
    <property type="match status" value="1"/>
</dbReference>
<organism evidence="1 2">
    <name type="scientific">Pyrocoelia pectoralis</name>
    <dbReference type="NCBI Taxonomy" id="417401"/>
    <lineage>
        <taxon>Eukaryota</taxon>
        <taxon>Metazoa</taxon>
        <taxon>Ecdysozoa</taxon>
        <taxon>Arthropoda</taxon>
        <taxon>Hexapoda</taxon>
        <taxon>Insecta</taxon>
        <taxon>Pterygota</taxon>
        <taxon>Neoptera</taxon>
        <taxon>Endopterygota</taxon>
        <taxon>Coleoptera</taxon>
        <taxon>Polyphaga</taxon>
        <taxon>Elateriformia</taxon>
        <taxon>Elateroidea</taxon>
        <taxon>Lampyridae</taxon>
        <taxon>Lampyrinae</taxon>
        <taxon>Pyrocoelia</taxon>
    </lineage>
</organism>
<name>A0AAN7V3V4_9COLE</name>
<protein>
    <recommendedName>
        <fullName evidence="3">Endonuclease/exonuclease/phosphatase domain-containing protein</fullName>
    </recommendedName>
</protein>
<dbReference type="PANTHER" id="PTHR33776">
    <property type="entry name" value="ENDO/EXONUCLEASE/PHOSPHATASE DOMAIN-CONTAINING PROTEIN"/>
    <property type="match status" value="1"/>
</dbReference>
<keyword evidence="2" id="KW-1185">Reference proteome</keyword>
<gene>
    <name evidence="1" type="ORF">RI129_012011</name>
</gene>
<dbReference type="Proteomes" id="UP001329430">
    <property type="component" value="Chromosome 9"/>
</dbReference>
<reference evidence="1 2" key="1">
    <citation type="journal article" date="2024" name="Insects">
        <title>An Improved Chromosome-Level Genome Assembly of the Firefly Pyrocoelia pectoralis.</title>
        <authorList>
            <person name="Fu X."/>
            <person name="Meyer-Rochow V.B."/>
            <person name="Ballantyne L."/>
            <person name="Zhu X."/>
        </authorList>
    </citation>
    <scope>NUCLEOTIDE SEQUENCE [LARGE SCALE GENOMIC DNA]</scope>
    <source>
        <strain evidence="1">XCY_ONT2</strain>
    </source>
</reference>
<dbReference type="InterPro" id="IPR036691">
    <property type="entry name" value="Endo/exonu/phosph_ase_sf"/>
</dbReference>
<evidence type="ECO:0008006" key="3">
    <source>
        <dbReference type="Google" id="ProtNLM"/>
    </source>
</evidence>
<sequence>MHKRPPQEMKGTTLSDLSNLIHVHTDMKEDLMDYREKNREVKRIITQAKYAETSAWKKETKKVEIHQTPRISDHYIIIIDVQGETLQDEYINVRKRDLKNYNTVIFQEKILEREWDMDVSDVDKAGQLISNIISTMDDICPIRTLKIKRKYKENKWMTNDVMELIKKRDNLYKKAKFTELEKKSGRACPSGSFELVYGNVEAVEQVSPFFKLFSTNRVLTAQRNSKAATSRNELMKLQLSLYFKDKQERMRKVQLIDQIKRYRVDILAIQQTKQEIFVTEWMQLRCLQNNLVVTQDIVRDILSLLDPEGCELRKRKPPDTLEDLRHRIVEAVNSITRDQLIRVWQEMNDPENKNNPNEIHETLGALSLNVQCLGNKIELIEHFIADFNFSFLLICEHWYCNSDIENISISNFKLLSHFSRSRQMRGGSSVFVKTSILSDCTPVYFINNLSVELAIECCAVAFRKCYCFISIYRPSSSCTHKIHTFITQFDKLLHLATTNFQNIIITGDLNIDQSSNDINTKKLFDIIHSFRMVSLITTPTRIFTNVNYTSSSSIDYVITNVPNIIKTENFDPCISDHHCQTLELDVASYDVKENTKNYQLYTYRILQQRNSKVFECLFLSRYGKPFTVSPARLYSGEGGETPFHLANPLKSQKGIKAKKAFRKGKKALRSQKGIKAKKAFSIRKRQKGVKKPKGY</sequence>
<dbReference type="EMBL" id="JAVRBK010000009">
    <property type="protein sequence ID" value="KAK5639519.1"/>
    <property type="molecule type" value="Genomic_DNA"/>
</dbReference>
<dbReference type="PANTHER" id="PTHR33776:SF3">
    <property type="entry name" value="PHD-TYPE DOMAIN-CONTAINING PROTEIN"/>
    <property type="match status" value="1"/>
</dbReference>
<dbReference type="AlphaFoldDB" id="A0AAN7V3V4"/>
<comment type="caution">
    <text evidence="1">The sequence shown here is derived from an EMBL/GenBank/DDBJ whole genome shotgun (WGS) entry which is preliminary data.</text>
</comment>
<proteinExistence type="predicted"/>
<accession>A0AAN7V3V4</accession>